<feature type="region of interest" description="Disordered" evidence="1">
    <location>
        <begin position="34"/>
        <end position="97"/>
    </location>
</feature>
<accession>A0A7Y9X8S0</accession>
<sequence length="97" mass="10441">MPRAGGVFASAHGTLALLEKADRALAAGSVVDKLRGPRRPLEPDLENDAVRRAFRGGPGRGPSRRRGTRHLRTADEANRTVVPGQGDRIRDGLVNPR</sequence>
<protein>
    <submittedName>
        <fullName evidence="2">Uncharacterized protein</fullName>
    </submittedName>
</protein>
<gene>
    <name evidence="2" type="ORF">HNR06_000896</name>
</gene>
<feature type="compositionally biased region" description="Basic residues" evidence="1">
    <location>
        <begin position="62"/>
        <end position="71"/>
    </location>
</feature>
<dbReference type="EMBL" id="JACCHL010000001">
    <property type="protein sequence ID" value="NYH51307.1"/>
    <property type="molecule type" value="Genomic_DNA"/>
</dbReference>
<evidence type="ECO:0000256" key="1">
    <source>
        <dbReference type="SAM" id="MobiDB-lite"/>
    </source>
</evidence>
<dbReference type="AlphaFoldDB" id="A0A7Y9X8S0"/>
<name>A0A7Y9X8S0_9ACTN</name>
<dbReference type="Proteomes" id="UP000584931">
    <property type="component" value="Unassembled WGS sequence"/>
</dbReference>
<evidence type="ECO:0000313" key="3">
    <source>
        <dbReference type="Proteomes" id="UP000584931"/>
    </source>
</evidence>
<evidence type="ECO:0000313" key="2">
    <source>
        <dbReference type="EMBL" id="NYH51307.1"/>
    </source>
</evidence>
<organism evidence="2 3">
    <name type="scientific">Nocardiopsis sinuspersici</name>
    <dbReference type="NCBI Taxonomy" id="501010"/>
    <lineage>
        <taxon>Bacteria</taxon>
        <taxon>Bacillati</taxon>
        <taxon>Actinomycetota</taxon>
        <taxon>Actinomycetes</taxon>
        <taxon>Streptosporangiales</taxon>
        <taxon>Nocardiopsidaceae</taxon>
        <taxon>Nocardiopsis</taxon>
    </lineage>
</organism>
<reference evidence="2 3" key="1">
    <citation type="submission" date="2020-07" db="EMBL/GenBank/DDBJ databases">
        <title>Sequencing the genomes of 1000 actinobacteria strains.</title>
        <authorList>
            <person name="Klenk H.-P."/>
        </authorList>
    </citation>
    <scope>NUCLEOTIDE SEQUENCE [LARGE SCALE GENOMIC DNA]</scope>
    <source>
        <strain evidence="2 3">DSM 45278</strain>
    </source>
</reference>
<comment type="caution">
    <text evidence="2">The sequence shown here is derived from an EMBL/GenBank/DDBJ whole genome shotgun (WGS) entry which is preliminary data.</text>
</comment>
<proteinExistence type="predicted"/>